<proteinExistence type="predicted"/>
<sequence>MKNYKNKCILNIDNPIFESLAPKGSFLQHCLINSKWDDENENTSSLAHYNLRLAISKLLQLIDENEAEHQALVHLLVSNPVTITIKDLIKGYKSIELVIINHFPLSRAKNYSTLVRSFFKSFSDPIENGFNATELAYQTLLSTNVDFKKNPNIDLFTIGLKNKIKFTIIDPDTFPNLFVMDSVLHNLLINLESTSKETPFEYSVIVSFKKLLREIDQWPKNSQIKTLLNSPLSQLTPDNINEALIDFEKNLHKALPNRKLNQLSTLFRQKLFDHGLTAPELKKAKDLFKTNFNSSGQLKFKPQYTVNCSGVDHRIDTFILGSILPSGSVGECSLNKLETDSTVIPNDSDMIKELVEVLMLIQKEGYNHARLLIAKKPEDLITYNVSKGLIELELLITNHFPDEKHEKLKLIRDFLILCETPTQNGRLLKDFEIDSTINPREKIKTMAFQGYSKTNGKKSNVTVKFNLTKLKPLLKLNSVLVTALNNLQTYTTTTPMPSTSLSDIERTLGYIVDTSFEVAQVRHILTSPISELEQRDFRLGFAQLEDIIEKQDIKLKAAKSQAIRTFLSKHAGKINNLIEIKNCGFKSRFSASEELDSQKLIEPVDENGDVLPSPILNQHQSLSELRKNVQEHFEKPINQILNACKKEVEYYKQLIATFDKYTEKDVNGFYIKDIPETVTTLVKDNQIEDGRKALKSRVSAIKKEFTSELVMGAYLRHQLSIGVMKTTYCLQKSELIPPYVQHWFRNTATGMKEFFWSGLFLPKNILLVCFIRLVIRTTWNKDVIATLTRANFPEQLSEGAFVLAGFKGKVGKETSPVTIESHEKEIREVVSFLTQHHANMVRMGFKPESIWDTPGSTKLNFLSADILDRLREHYTLPFFRMELLAKHQINLRKGIDGSLVNSQRERNHATSKVTSGYLTHPIAVIEYEANNADFQRKFETTVQFRHKEASIEKYGLDRSNIDEDLIVAPAKHKEDLPNWFVLADGSSCTDIFASVDKSKQDSLCKGRKCHTGEGCEFNRVELGVDEFVQTLRHQAYYIARGEVLLAKHGREYFEEYIAPDMRFTFGLVKYVELSNPLMFKDAKGRLENEQ</sequence>
<dbReference type="RefSeq" id="WP_182761193.1">
    <property type="nucleotide sequence ID" value="NZ_CP162514.1"/>
</dbReference>
<accession>A0AB39AP05</accession>
<name>A0AB39AP05_9GAMM</name>
<protein>
    <submittedName>
        <fullName evidence="1">Uncharacterized protein</fullName>
    </submittedName>
</protein>
<gene>
    <name evidence="1" type="ORF">ABZP26_13705</name>
</gene>
<evidence type="ECO:0000313" key="1">
    <source>
        <dbReference type="EMBL" id="XDH87101.1"/>
    </source>
</evidence>
<reference evidence="1" key="1">
    <citation type="submission" date="2024-07" db="EMBL/GenBank/DDBJ databases">
        <authorList>
            <person name="Jiang Y."/>
            <person name="Qin Q."/>
        </authorList>
    </citation>
    <scope>NUCLEOTIDE SEQUENCE</scope>
    <source>
        <strain evidence="1">SD03</strain>
    </source>
</reference>
<dbReference type="EMBL" id="CP162514">
    <property type="protein sequence ID" value="XDH87101.1"/>
    <property type="molecule type" value="Genomic_DNA"/>
</dbReference>
<dbReference type="AlphaFoldDB" id="A0AB39AP05"/>
<organism evidence="1">
    <name type="scientific">Pseudoalteromonas sp. SD03</name>
    <dbReference type="NCBI Taxonomy" id="3231719"/>
    <lineage>
        <taxon>Bacteria</taxon>
        <taxon>Pseudomonadati</taxon>
        <taxon>Pseudomonadota</taxon>
        <taxon>Gammaproteobacteria</taxon>
        <taxon>Alteromonadales</taxon>
        <taxon>Pseudoalteromonadaceae</taxon>
        <taxon>Pseudoalteromonas</taxon>
    </lineage>
</organism>